<organism evidence="5 6">
    <name type="scientific">Segetibacter aerophilus</name>
    <dbReference type="NCBI Taxonomy" id="670293"/>
    <lineage>
        <taxon>Bacteria</taxon>
        <taxon>Pseudomonadati</taxon>
        <taxon>Bacteroidota</taxon>
        <taxon>Chitinophagia</taxon>
        <taxon>Chitinophagales</taxon>
        <taxon>Chitinophagaceae</taxon>
        <taxon>Segetibacter</taxon>
    </lineage>
</organism>
<evidence type="ECO:0000313" key="6">
    <source>
        <dbReference type="Proteomes" id="UP000321513"/>
    </source>
</evidence>
<protein>
    <submittedName>
        <fullName evidence="5">Shikimate 5-dehydrogenase</fullName>
    </submittedName>
</protein>
<dbReference type="SUPFAM" id="SSF53223">
    <property type="entry name" value="Aminoacid dehydrogenase-like, N-terminal domain"/>
    <property type="match status" value="1"/>
</dbReference>
<dbReference type="EMBL" id="BJYT01000005">
    <property type="protein sequence ID" value="GEO09162.1"/>
    <property type="molecule type" value="Genomic_DNA"/>
</dbReference>
<name>A0A512BB26_9BACT</name>
<evidence type="ECO:0000313" key="5">
    <source>
        <dbReference type="EMBL" id="GEO09162.1"/>
    </source>
</evidence>
<sequence>MRKFGLIGFPLSHSFSPAFFAEKFSKEGIVGCSYEAYPIDSIDKFPQLLSDKPNLEGINVTIPYKKAVIPFLHQQTEPVRKVGACNCIKIRDGKLTGYNTDVIGFKKSLSPKLLKIHKKALILGTGGSAAAVAYVLEELGINYYFVSRKNNEEKNSVSYKELTKEIVEESKLIINTTPLGMYPQVDSCPDIPYQFLTTDHYLFDLVYNPGETLFLKKGASMGAAIKNGADMLIIQAEESWNIWNEN</sequence>
<proteinExistence type="predicted"/>
<dbReference type="InterPro" id="IPR013708">
    <property type="entry name" value="Shikimate_DH-bd_N"/>
</dbReference>
<dbReference type="InterPro" id="IPR022893">
    <property type="entry name" value="Shikimate_DH_fam"/>
</dbReference>
<dbReference type="GO" id="GO:0019632">
    <property type="term" value="P:shikimate metabolic process"/>
    <property type="evidence" value="ECO:0007669"/>
    <property type="project" value="TreeGrafter"/>
</dbReference>
<dbReference type="GO" id="GO:0004764">
    <property type="term" value="F:shikimate 3-dehydrogenase (NADP+) activity"/>
    <property type="evidence" value="ECO:0007669"/>
    <property type="project" value="InterPro"/>
</dbReference>
<dbReference type="GO" id="GO:0005829">
    <property type="term" value="C:cytosol"/>
    <property type="evidence" value="ECO:0007669"/>
    <property type="project" value="TreeGrafter"/>
</dbReference>
<dbReference type="AlphaFoldDB" id="A0A512BB26"/>
<dbReference type="GO" id="GO:0050661">
    <property type="term" value="F:NADP binding"/>
    <property type="evidence" value="ECO:0007669"/>
    <property type="project" value="TreeGrafter"/>
</dbReference>
<accession>A0A512BB26</accession>
<evidence type="ECO:0000256" key="2">
    <source>
        <dbReference type="ARBA" id="ARBA00023002"/>
    </source>
</evidence>
<dbReference type="RefSeq" id="WP_147203290.1">
    <property type="nucleotide sequence ID" value="NZ_BJYT01000005.1"/>
</dbReference>
<evidence type="ECO:0000259" key="4">
    <source>
        <dbReference type="Pfam" id="PF08501"/>
    </source>
</evidence>
<dbReference type="SUPFAM" id="SSF51735">
    <property type="entry name" value="NAD(P)-binding Rossmann-fold domains"/>
    <property type="match status" value="1"/>
</dbReference>
<dbReference type="Pfam" id="PF08501">
    <property type="entry name" value="Shikimate_dh_N"/>
    <property type="match status" value="1"/>
</dbReference>
<comment type="pathway">
    <text evidence="1">Metabolic intermediate biosynthesis; chorismate biosynthesis; chorismate from D-erythrose 4-phosphate and phosphoenolpyruvate: step 4/7.</text>
</comment>
<keyword evidence="6" id="KW-1185">Reference proteome</keyword>
<dbReference type="PANTHER" id="PTHR21089:SF1">
    <property type="entry name" value="BIFUNCTIONAL 3-DEHYDROQUINATE DEHYDRATASE_SHIKIMATE DEHYDROGENASE, CHLOROPLASTIC"/>
    <property type="match status" value="1"/>
</dbReference>
<evidence type="ECO:0000256" key="3">
    <source>
        <dbReference type="ARBA" id="ARBA00023141"/>
    </source>
</evidence>
<keyword evidence="2" id="KW-0560">Oxidoreductase</keyword>
<gene>
    <name evidence="5" type="ORF">SAE01_16580</name>
</gene>
<dbReference type="GO" id="GO:0009423">
    <property type="term" value="P:chorismate biosynthetic process"/>
    <property type="evidence" value="ECO:0007669"/>
    <property type="project" value="TreeGrafter"/>
</dbReference>
<dbReference type="CDD" id="cd01065">
    <property type="entry name" value="NAD_bind_Shikimate_DH"/>
    <property type="match status" value="1"/>
</dbReference>
<dbReference type="InterPro" id="IPR046346">
    <property type="entry name" value="Aminoacid_DH-like_N_sf"/>
</dbReference>
<reference evidence="5 6" key="1">
    <citation type="submission" date="2019-07" db="EMBL/GenBank/DDBJ databases">
        <title>Whole genome shotgun sequence of Segetibacter aerophilus NBRC 106135.</title>
        <authorList>
            <person name="Hosoyama A."/>
            <person name="Uohara A."/>
            <person name="Ohji S."/>
            <person name="Ichikawa N."/>
        </authorList>
    </citation>
    <scope>NUCLEOTIDE SEQUENCE [LARGE SCALE GENOMIC DNA]</scope>
    <source>
        <strain evidence="5 6">NBRC 106135</strain>
    </source>
</reference>
<evidence type="ECO:0000256" key="1">
    <source>
        <dbReference type="ARBA" id="ARBA00004871"/>
    </source>
</evidence>
<dbReference type="Gene3D" id="3.40.50.10860">
    <property type="entry name" value="Leucine Dehydrogenase, chain A, domain 1"/>
    <property type="match status" value="1"/>
</dbReference>
<dbReference type="GO" id="GO:0009073">
    <property type="term" value="P:aromatic amino acid family biosynthetic process"/>
    <property type="evidence" value="ECO:0007669"/>
    <property type="project" value="UniProtKB-KW"/>
</dbReference>
<keyword evidence="3" id="KW-0057">Aromatic amino acid biosynthesis</keyword>
<dbReference type="InterPro" id="IPR036291">
    <property type="entry name" value="NAD(P)-bd_dom_sf"/>
</dbReference>
<comment type="caution">
    <text evidence="5">The sequence shown here is derived from an EMBL/GenBank/DDBJ whole genome shotgun (WGS) entry which is preliminary data.</text>
</comment>
<dbReference type="Proteomes" id="UP000321513">
    <property type="component" value="Unassembled WGS sequence"/>
</dbReference>
<dbReference type="PANTHER" id="PTHR21089">
    <property type="entry name" value="SHIKIMATE DEHYDROGENASE"/>
    <property type="match status" value="1"/>
</dbReference>
<feature type="domain" description="Shikimate dehydrogenase substrate binding N-terminal" evidence="4">
    <location>
        <begin position="6"/>
        <end position="88"/>
    </location>
</feature>
<dbReference type="OrthoDB" id="9792692at2"/>
<dbReference type="Gene3D" id="3.40.50.720">
    <property type="entry name" value="NAD(P)-binding Rossmann-like Domain"/>
    <property type="match status" value="1"/>
</dbReference>
<keyword evidence="3" id="KW-0028">Amino-acid biosynthesis</keyword>